<dbReference type="Pfam" id="PF12822">
    <property type="entry name" value="ECF_trnsprt"/>
    <property type="match status" value="1"/>
</dbReference>
<organism evidence="2 3">
    <name type="scientific">Clostridium luticellarii</name>
    <dbReference type="NCBI Taxonomy" id="1691940"/>
    <lineage>
        <taxon>Bacteria</taxon>
        <taxon>Bacillati</taxon>
        <taxon>Bacillota</taxon>
        <taxon>Clostridia</taxon>
        <taxon>Eubacteriales</taxon>
        <taxon>Clostridiaceae</taxon>
        <taxon>Clostridium</taxon>
    </lineage>
</organism>
<dbReference type="AlphaFoldDB" id="A0A2T0BMS8"/>
<dbReference type="InterPro" id="IPR024529">
    <property type="entry name" value="ECF_trnsprt_substrate-spec"/>
</dbReference>
<feature type="transmembrane region" description="Helical" evidence="1">
    <location>
        <begin position="98"/>
        <end position="121"/>
    </location>
</feature>
<keyword evidence="3" id="KW-1185">Reference proteome</keyword>
<evidence type="ECO:0000313" key="2">
    <source>
        <dbReference type="EMBL" id="PRR85188.1"/>
    </source>
</evidence>
<proteinExistence type="predicted"/>
<dbReference type="EMBL" id="PVXP01000022">
    <property type="protein sequence ID" value="PRR85188.1"/>
    <property type="molecule type" value="Genomic_DNA"/>
</dbReference>
<dbReference type="RefSeq" id="WP_106009431.1">
    <property type="nucleotide sequence ID" value="NZ_JALCPJ010000002.1"/>
</dbReference>
<keyword evidence="1" id="KW-1133">Transmembrane helix</keyword>
<dbReference type="Proteomes" id="UP000237798">
    <property type="component" value="Unassembled WGS sequence"/>
</dbReference>
<accession>A0A2T0BMS8</accession>
<dbReference type="Gene3D" id="1.10.1760.20">
    <property type="match status" value="1"/>
</dbReference>
<name>A0A2T0BMS8_9CLOT</name>
<evidence type="ECO:0000313" key="3">
    <source>
        <dbReference type="Proteomes" id="UP000237798"/>
    </source>
</evidence>
<feature type="transmembrane region" description="Helical" evidence="1">
    <location>
        <begin position="45"/>
        <end position="66"/>
    </location>
</feature>
<evidence type="ECO:0000256" key="1">
    <source>
        <dbReference type="SAM" id="Phobius"/>
    </source>
</evidence>
<keyword evidence="1" id="KW-0472">Membrane</keyword>
<dbReference type="OrthoDB" id="5431035at2"/>
<reference evidence="2 3" key="1">
    <citation type="submission" date="2018-03" db="EMBL/GenBank/DDBJ databases">
        <title>Genome sequence of Clostridium luticellarii DSM 29923.</title>
        <authorList>
            <person name="Poehlein A."/>
            <person name="Daniel R."/>
        </authorList>
    </citation>
    <scope>NUCLEOTIDE SEQUENCE [LARGE SCALE GENOMIC DNA]</scope>
    <source>
        <strain evidence="2 3">DSM 29923</strain>
    </source>
</reference>
<feature type="transmembrane region" description="Helical" evidence="1">
    <location>
        <begin position="128"/>
        <end position="150"/>
    </location>
</feature>
<feature type="transmembrane region" description="Helical" evidence="1">
    <location>
        <begin position="73"/>
        <end position="92"/>
    </location>
</feature>
<gene>
    <name evidence="2" type="ORF">CLLU_18320</name>
</gene>
<sequence length="161" mass="17015">MKTKKLVIMALFIALSFIGANIKIAGSIAFDSTAGFLGTLIMGPLYGAVIGAVGHLLTAAVSGFPLSLPIHMIVMVDMALTMFLFGIVYKIFSKSKEITAVIVSGIVGVLINGPLSVFMLIPIMGKAVLAMLPLLVLAAVLNIVIAHVIYKFLPGSIKEWK</sequence>
<comment type="caution">
    <text evidence="2">The sequence shown here is derived from an EMBL/GenBank/DDBJ whole genome shotgun (WGS) entry which is preliminary data.</text>
</comment>
<protein>
    <recommendedName>
        <fullName evidence="4">ECF transporter S component</fullName>
    </recommendedName>
</protein>
<keyword evidence="1" id="KW-0812">Transmembrane</keyword>
<evidence type="ECO:0008006" key="4">
    <source>
        <dbReference type="Google" id="ProtNLM"/>
    </source>
</evidence>
<dbReference type="GO" id="GO:0022857">
    <property type="term" value="F:transmembrane transporter activity"/>
    <property type="evidence" value="ECO:0007669"/>
    <property type="project" value="InterPro"/>
</dbReference>